<dbReference type="HAMAP" id="MF_00055">
    <property type="entry name" value="MEMO1"/>
    <property type="match status" value="1"/>
</dbReference>
<dbReference type="PANTHER" id="PTHR11060:SF0">
    <property type="entry name" value="PROTEIN MEMO1"/>
    <property type="match status" value="1"/>
</dbReference>
<keyword evidence="4" id="KW-1185">Reference proteome</keyword>
<evidence type="ECO:0000256" key="2">
    <source>
        <dbReference type="HAMAP-Rule" id="MF_00055"/>
    </source>
</evidence>
<reference evidence="3 4" key="1">
    <citation type="submission" date="2019-03" db="EMBL/GenBank/DDBJ databases">
        <title>Genomic Encyclopedia of Type Strains, Phase IV (KMG-IV): sequencing the most valuable type-strain genomes for metagenomic binning, comparative biology and taxonomic classification.</title>
        <authorList>
            <person name="Goeker M."/>
        </authorList>
    </citation>
    <scope>NUCLEOTIDE SEQUENCE [LARGE SCALE GENOMIC DNA]</scope>
    <source>
        <strain evidence="3 4">DSM 13587</strain>
    </source>
</reference>
<dbReference type="RefSeq" id="WP_165903416.1">
    <property type="nucleotide sequence ID" value="NZ_SMAO01000005.1"/>
</dbReference>
<organism evidence="3 4">
    <name type="scientific">Thiobaca trueperi</name>
    <dbReference type="NCBI Taxonomy" id="127458"/>
    <lineage>
        <taxon>Bacteria</taxon>
        <taxon>Pseudomonadati</taxon>
        <taxon>Pseudomonadota</taxon>
        <taxon>Gammaproteobacteria</taxon>
        <taxon>Chromatiales</taxon>
        <taxon>Chromatiaceae</taxon>
        <taxon>Thiobaca</taxon>
    </lineage>
</organism>
<evidence type="ECO:0000313" key="4">
    <source>
        <dbReference type="Proteomes" id="UP000295717"/>
    </source>
</evidence>
<evidence type="ECO:0000256" key="1">
    <source>
        <dbReference type="ARBA" id="ARBA00006315"/>
    </source>
</evidence>
<name>A0A4V2V1D1_9GAMM</name>
<comment type="caution">
    <text evidence="3">The sequence shown here is derived from an EMBL/GenBank/DDBJ whole genome shotgun (WGS) entry which is preliminary data.</text>
</comment>
<dbReference type="Pfam" id="PF01875">
    <property type="entry name" value="Memo"/>
    <property type="match status" value="1"/>
</dbReference>
<dbReference type="Proteomes" id="UP000295717">
    <property type="component" value="Unassembled WGS sequence"/>
</dbReference>
<dbReference type="Gene3D" id="3.40.830.10">
    <property type="entry name" value="LigB-like"/>
    <property type="match status" value="1"/>
</dbReference>
<dbReference type="CDD" id="cd07361">
    <property type="entry name" value="MEMO_like"/>
    <property type="match status" value="1"/>
</dbReference>
<evidence type="ECO:0000313" key="3">
    <source>
        <dbReference type="EMBL" id="TCT20692.1"/>
    </source>
</evidence>
<protein>
    <recommendedName>
        <fullName evidence="2">MEMO1 family protein EDC35_105131</fullName>
    </recommendedName>
</protein>
<dbReference type="InterPro" id="IPR002737">
    <property type="entry name" value="MEMO1_fam"/>
</dbReference>
<dbReference type="AlphaFoldDB" id="A0A4V2V1D1"/>
<sequence length="261" mass="27984">MSPIRQPAVADRFYPGDPHELKRALDGYLNGIVPRTPPPKALIVPHAGYIYSGPIAATAYATLAAAREHITQVVLMGPSHRVAFNGLAASSAGHFATPLGVVPLNRPAIERALALPQVRLLDEAHALEHSLEVQIPFLQRMLDAFSLAPFVVGDASPEMVAEVLELLWGGPETLIVISSDLSHYLDDQAARNLDAATSAAIESLQPQDIGCDQACGRNPVNGLLTLAKRRGLRAQTLDLRHSGDTAGNRDRVVGYGSYVFH</sequence>
<dbReference type="NCBIfam" id="TIGR04336">
    <property type="entry name" value="AmmeMemoSam_B"/>
    <property type="match status" value="1"/>
</dbReference>
<dbReference type="PANTHER" id="PTHR11060">
    <property type="entry name" value="PROTEIN MEMO1"/>
    <property type="match status" value="1"/>
</dbReference>
<dbReference type="EMBL" id="SMAO01000005">
    <property type="protein sequence ID" value="TCT20692.1"/>
    <property type="molecule type" value="Genomic_DNA"/>
</dbReference>
<proteinExistence type="inferred from homology"/>
<comment type="similarity">
    <text evidence="1 2">Belongs to the MEMO1 family.</text>
</comment>
<accession>A0A4V2V1D1</accession>
<gene>
    <name evidence="3" type="ORF">EDC35_105131</name>
</gene>